<comment type="caution">
    <text evidence="2">The sequence shown here is derived from an EMBL/GenBank/DDBJ whole genome shotgun (WGS) entry which is preliminary data.</text>
</comment>
<gene>
    <name evidence="2" type="ORF">JOC94_004359</name>
</gene>
<protein>
    <recommendedName>
        <fullName evidence="4">DUF1850 domain-containing protein</fullName>
    </recommendedName>
</protein>
<evidence type="ECO:0000313" key="3">
    <source>
        <dbReference type="Proteomes" id="UP000823485"/>
    </source>
</evidence>
<evidence type="ECO:0008006" key="4">
    <source>
        <dbReference type="Google" id="ProtNLM"/>
    </source>
</evidence>
<accession>A0ABS2RCF9</accession>
<organism evidence="2 3">
    <name type="scientific">Siminovitchia thermophila</name>
    <dbReference type="NCBI Taxonomy" id="1245522"/>
    <lineage>
        <taxon>Bacteria</taxon>
        <taxon>Bacillati</taxon>
        <taxon>Bacillota</taxon>
        <taxon>Bacilli</taxon>
        <taxon>Bacillales</taxon>
        <taxon>Bacillaceae</taxon>
        <taxon>Siminovitchia</taxon>
    </lineage>
</organism>
<dbReference type="Pfam" id="PF08905">
    <property type="entry name" value="DUF1850"/>
    <property type="match status" value="1"/>
</dbReference>
<reference evidence="2 3" key="1">
    <citation type="submission" date="2021-01" db="EMBL/GenBank/DDBJ databases">
        <title>Genomic Encyclopedia of Type Strains, Phase IV (KMG-IV): sequencing the most valuable type-strain genomes for metagenomic binning, comparative biology and taxonomic classification.</title>
        <authorList>
            <person name="Goeker M."/>
        </authorList>
    </citation>
    <scope>NUCLEOTIDE SEQUENCE [LARGE SCALE GENOMIC DNA]</scope>
    <source>
        <strain evidence="2 3">DSM 105453</strain>
    </source>
</reference>
<keyword evidence="1" id="KW-1133">Transmembrane helix</keyword>
<feature type="transmembrane region" description="Helical" evidence="1">
    <location>
        <begin position="7"/>
        <end position="26"/>
    </location>
</feature>
<keyword evidence="1" id="KW-0812">Transmembrane</keyword>
<dbReference type="EMBL" id="JAFBFH010000044">
    <property type="protein sequence ID" value="MBM7717332.1"/>
    <property type="molecule type" value="Genomic_DNA"/>
</dbReference>
<keyword evidence="3" id="KW-1185">Reference proteome</keyword>
<evidence type="ECO:0000313" key="2">
    <source>
        <dbReference type="EMBL" id="MBM7717332.1"/>
    </source>
</evidence>
<name>A0ABS2RCF9_9BACI</name>
<dbReference type="Proteomes" id="UP000823485">
    <property type="component" value="Unassembled WGS sequence"/>
</dbReference>
<proteinExistence type="predicted"/>
<sequence length="178" mass="20273">MQKCNKYGGWVVFTLMIGAVLAVIPFQQAVTFEARKSGELLAYFLLRDTDKTFQIEYTHSIHQSEVIETYQVENSGVIRQIELEYEDTSIGMPSESEGGGDFEMKDGKYYIRDMKRDFSWIDISVGQVNANHRLLIQNKTIPLSSFSAPGSVVRVKKQKLALWQLWKGVNLLGRSTKV</sequence>
<dbReference type="InterPro" id="IPR015001">
    <property type="entry name" value="DUF1850"/>
</dbReference>
<evidence type="ECO:0000256" key="1">
    <source>
        <dbReference type="SAM" id="Phobius"/>
    </source>
</evidence>
<keyword evidence="1" id="KW-0472">Membrane</keyword>